<evidence type="ECO:0000256" key="7">
    <source>
        <dbReference type="ARBA" id="ARBA00022989"/>
    </source>
</evidence>
<dbReference type="Gene3D" id="1.20.120.1780">
    <property type="entry name" value="UbiA prenyltransferase"/>
    <property type="match status" value="1"/>
</dbReference>
<keyword evidence="4" id="KW-0997">Cell inner membrane</keyword>
<evidence type="ECO:0000256" key="2">
    <source>
        <dbReference type="ARBA" id="ARBA00004141"/>
    </source>
</evidence>
<proteinExistence type="inferred from homology"/>
<protein>
    <recommendedName>
        <fullName evidence="9">4-hydroxybenzoate polyprenyltransferase</fullName>
        <ecNumber evidence="9">2.5.1.39</ecNumber>
    </recommendedName>
</protein>
<dbReference type="InterPro" id="IPR000537">
    <property type="entry name" value="UbiA_prenyltransferase"/>
</dbReference>
<evidence type="ECO:0000256" key="8">
    <source>
        <dbReference type="ARBA" id="ARBA00023136"/>
    </source>
</evidence>
<dbReference type="GO" id="GO:0005886">
    <property type="term" value="C:plasma membrane"/>
    <property type="evidence" value="ECO:0007669"/>
    <property type="project" value="TreeGrafter"/>
</dbReference>
<dbReference type="InterPro" id="IPR006371">
    <property type="entry name" value="Polyprenyltransferase_UbiA-li"/>
</dbReference>
<comment type="subcellular location">
    <subcellularLocation>
        <location evidence="2">Membrane</location>
        <topology evidence="2">Multi-pass membrane protein</topology>
    </subcellularLocation>
</comment>
<evidence type="ECO:0000256" key="6">
    <source>
        <dbReference type="ARBA" id="ARBA00022692"/>
    </source>
</evidence>
<feature type="transmembrane region" description="Helical" evidence="10">
    <location>
        <begin position="49"/>
        <end position="69"/>
    </location>
</feature>
<feature type="transmembrane region" description="Helical" evidence="10">
    <location>
        <begin position="116"/>
        <end position="133"/>
    </location>
</feature>
<dbReference type="Gene3D" id="1.10.357.140">
    <property type="entry name" value="UbiA prenyltransferase"/>
    <property type="match status" value="1"/>
</dbReference>
<dbReference type="KEGG" id="pchi:PC41400_11770"/>
<evidence type="ECO:0000256" key="10">
    <source>
        <dbReference type="SAM" id="Phobius"/>
    </source>
</evidence>
<evidence type="ECO:0000256" key="3">
    <source>
        <dbReference type="ARBA" id="ARBA00005985"/>
    </source>
</evidence>
<keyword evidence="8 10" id="KW-0472">Membrane</keyword>
<keyword evidence="4" id="KW-1003">Cell membrane</keyword>
<evidence type="ECO:0000256" key="9">
    <source>
        <dbReference type="ARBA" id="ARBA00034524"/>
    </source>
</evidence>
<sequence length="294" mass="33101">MRQLIHKTKIFLEMIKFEHSLFALPFAYMGSILGAVVETGDLPTWTQIMWITLAMIGARTAAMSLNRVIDKKYDKKNPRTANRAIPAGLISVAEVTVFIILSFLLLFWSAYHLNLLSVYLLPVAVFFLVFYSYTKRFTWACHFVLGITLGLAPLGGWVAITGGITPAALVLFITVAMWSAGFDLLYACQDVEFDREEGLHSYPSRFGIPVALITARVLHTLTAVGLISLFFMTNLSWWYLVGIIIAYIILFYEHRLVSPTDLSKLNTAFFTMNGILSTVVFVFTLVDILVETFR</sequence>
<gene>
    <name evidence="11" type="primary">ubiA</name>
    <name evidence="11" type="ORF">M5X16_01450</name>
    <name evidence="12" type="ORF">PC41400_11770</name>
</gene>
<keyword evidence="7 10" id="KW-1133">Transmembrane helix</keyword>
<feature type="transmembrane region" description="Helical" evidence="10">
    <location>
        <begin position="89"/>
        <end position="110"/>
    </location>
</feature>
<dbReference type="EC" id="2.5.1.39" evidence="9"/>
<dbReference type="PANTHER" id="PTHR11048">
    <property type="entry name" value="PRENYLTRANSFERASES"/>
    <property type="match status" value="1"/>
</dbReference>
<evidence type="ECO:0000256" key="5">
    <source>
        <dbReference type="ARBA" id="ARBA00022679"/>
    </source>
</evidence>
<reference evidence="11 14" key="2">
    <citation type="submission" date="2022-05" db="EMBL/GenBank/DDBJ databases">
        <title>Genome Sequencing of Bee-Associated Microbes.</title>
        <authorList>
            <person name="Dunlap C."/>
        </authorList>
    </citation>
    <scope>NUCLEOTIDE SEQUENCE [LARGE SCALE GENOMIC DNA]</scope>
    <source>
        <strain evidence="11 14">NRRL B-23120</strain>
    </source>
</reference>
<dbReference type="InterPro" id="IPR039653">
    <property type="entry name" value="Prenyltransferase"/>
</dbReference>
<dbReference type="Pfam" id="PF01040">
    <property type="entry name" value="UbiA"/>
    <property type="match status" value="1"/>
</dbReference>
<dbReference type="GO" id="GO:0006744">
    <property type="term" value="P:ubiquinone biosynthetic process"/>
    <property type="evidence" value="ECO:0007669"/>
    <property type="project" value="TreeGrafter"/>
</dbReference>
<dbReference type="OrthoDB" id="9782418at2"/>
<evidence type="ECO:0000313" key="11">
    <source>
        <dbReference type="EMBL" id="MCY9594445.1"/>
    </source>
</evidence>
<name>A0A410WVL7_9BACL</name>
<dbReference type="RefSeq" id="WP_042228454.1">
    <property type="nucleotide sequence ID" value="NZ_CP026520.1"/>
</dbReference>
<feature type="transmembrane region" description="Helical" evidence="10">
    <location>
        <begin position="206"/>
        <end position="231"/>
    </location>
</feature>
<feature type="transmembrane region" description="Helical" evidence="10">
    <location>
        <begin position="237"/>
        <end position="253"/>
    </location>
</feature>
<evidence type="ECO:0000313" key="12">
    <source>
        <dbReference type="EMBL" id="QAV18307.1"/>
    </source>
</evidence>
<reference evidence="12 13" key="1">
    <citation type="submission" date="2018-01" db="EMBL/GenBank/DDBJ databases">
        <title>The whole genome sequencing and assembly of Paenibacillus chitinolyticus KCCM 41400 strain.</title>
        <authorList>
            <person name="Kim J.-Y."/>
            <person name="Park M.-K."/>
            <person name="Lee Y.-J."/>
            <person name="Yi H."/>
            <person name="Bahn Y.-S."/>
            <person name="Kim J.F."/>
            <person name="Lee D.-W."/>
        </authorList>
    </citation>
    <scope>NUCLEOTIDE SEQUENCE [LARGE SCALE GENOMIC DNA]</scope>
    <source>
        <strain evidence="12 13">KCCM 41400</strain>
    </source>
</reference>
<accession>A0A410WVL7</accession>
<dbReference type="FunFam" id="1.10.357.140:FF:000008">
    <property type="entry name" value="4-hydroxybenzoate octaprenyltransferase"/>
    <property type="match status" value="1"/>
</dbReference>
<dbReference type="PANTHER" id="PTHR11048:SF28">
    <property type="entry name" value="4-HYDROXYBENZOATE POLYPRENYLTRANSFERASE, MITOCHONDRIAL"/>
    <property type="match status" value="1"/>
</dbReference>
<organism evidence="12 13">
    <name type="scientific">Paenibacillus chitinolyticus</name>
    <dbReference type="NCBI Taxonomy" id="79263"/>
    <lineage>
        <taxon>Bacteria</taxon>
        <taxon>Bacillati</taxon>
        <taxon>Bacillota</taxon>
        <taxon>Bacilli</taxon>
        <taxon>Bacillales</taxon>
        <taxon>Paenibacillaceae</taxon>
        <taxon>Paenibacillus</taxon>
    </lineage>
</organism>
<dbReference type="GeneID" id="95375486"/>
<keyword evidence="5 12" id="KW-0808">Transferase</keyword>
<dbReference type="EMBL" id="CP026520">
    <property type="protein sequence ID" value="QAV18307.1"/>
    <property type="molecule type" value="Genomic_DNA"/>
</dbReference>
<dbReference type="EMBL" id="JAMDMJ010000001">
    <property type="protein sequence ID" value="MCY9594445.1"/>
    <property type="molecule type" value="Genomic_DNA"/>
</dbReference>
<dbReference type="InterPro" id="IPR044878">
    <property type="entry name" value="UbiA_sf"/>
</dbReference>
<comment type="similarity">
    <text evidence="3">Belongs to the UbiA prenyltransferase family.</text>
</comment>
<evidence type="ECO:0000313" key="14">
    <source>
        <dbReference type="Proteomes" id="UP001527202"/>
    </source>
</evidence>
<keyword evidence="6 10" id="KW-0812">Transmembrane</keyword>
<evidence type="ECO:0000256" key="1">
    <source>
        <dbReference type="ARBA" id="ARBA00001946"/>
    </source>
</evidence>
<comment type="cofactor">
    <cofactor evidence="1">
        <name>Mg(2+)</name>
        <dbReference type="ChEBI" id="CHEBI:18420"/>
    </cofactor>
</comment>
<feature type="transmembrane region" description="Helical" evidence="10">
    <location>
        <begin position="21"/>
        <end position="37"/>
    </location>
</feature>
<keyword evidence="14" id="KW-1185">Reference proteome</keyword>
<dbReference type="GO" id="GO:0008412">
    <property type="term" value="F:4-hydroxybenzoate polyprenyltransferase activity"/>
    <property type="evidence" value="ECO:0007669"/>
    <property type="project" value="UniProtKB-EC"/>
</dbReference>
<evidence type="ECO:0000313" key="13">
    <source>
        <dbReference type="Proteomes" id="UP000288943"/>
    </source>
</evidence>
<evidence type="ECO:0000256" key="4">
    <source>
        <dbReference type="ARBA" id="ARBA00022519"/>
    </source>
</evidence>
<dbReference type="NCBIfam" id="TIGR01475">
    <property type="entry name" value="ubiA_other"/>
    <property type="match status" value="1"/>
</dbReference>
<dbReference type="CDD" id="cd13959">
    <property type="entry name" value="PT_UbiA_COQ2"/>
    <property type="match status" value="1"/>
</dbReference>
<dbReference type="Proteomes" id="UP001527202">
    <property type="component" value="Unassembled WGS sequence"/>
</dbReference>
<dbReference type="FunFam" id="1.20.120.1780:FF:000001">
    <property type="entry name" value="4-hydroxybenzoate octaprenyltransferase"/>
    <property type="match status" value="1"/>
</dbReference>
<dbReference type="AlphaFoldDB" id="A0A410WVL7"/>
<feature type="transmembrane region" description="Helical" evidence="10">
    <location>
        <begin position="265"/>
        <end position="290"/>
    </location>
</feature>
<dbReference type="Proteomes" id="UP000288943">
    <property type="component" value="Chromosome"/>
</dbReference>